<dbReference type="Proteomes" id="UP001624684">
    <property type="component" value="Unassembled WGS sequence"/>
</dbReference>
<feature type="transmembrane region" description="Helical" evidence="8">
    <location>
        <begin position="9"/>
        <end position="35"/>
    </location>
</feature>
<comment type="caution">
    <text evidence="9">The sequence shown here is derived from an EMBL/GenBank/DDBJ whole genome shotgun (WGS) entry which is preliminary data.</text>
</comment>
<evidence type="ECO:0000256" key="4">
    <source>
        <dbReference type="ARBA" id="ARBA00022475"/>
    </source>
</evidence>
<protein>
    <recommendedName>
        <fullName evidence="8">Probable membrane transporter protein</fullName>
    </recommendedName>
</protein>
<evidence type="ECO:0000313" key="9">
    <source>
        <dbReference type="EMBL" id="MFL1731491.1"/>
    </source>
</evidence>
<evidence type="ECO:0000256" key="3">
    <source>
        <dbReference type="ARBA" id="ARBA00022448"/>
    </source>
</evidence>
<feature type="transmembrane region" description="Helical" evidence="8">
    <location>
        <begin position="235"/>
        <end position="258"/>
    </location>
</feature>
<keyword evidence="6 8" id="KW-1133">Transmembrane helix</keyword>
<feature type="transmembrane region" description="Helical" evidence="8">
    <location>
        <begin position="41"/>
        <end position="58"/>
    </location>
</feature>
<evidence type="ECO:0000256" key="7">
    <source>
        <dbReference type="ARBA" id="ARBA00023136"/>
    </source>
</evidence>
<evidence type="ECO:0000256" key="5">
    <source>
        <dbReference type="ARBA" id="ARBA00022692"/>
    </source>
</evidence>
<dbReference type="InterPro" id="IPR002781">
    <property type="entry name" value="TM_pro_TauE-like"/>
</dbReference>
<keyword evidence="3" id="KW-0813">Transport</keyword>
<dbReference type="PANTHER" id="PTHR30269:SF32">
    <property type="entry name" value="MEMBRANE TRANSPORTER PROTEIN-RELATED"/>
    <property type="match status" value="1"/>
</dbReference>
<accession>A0ABW8U3E0</accession>
<feature type="transmembrane region" description="Helical" evidence="8">
    <location>
        <begin position="203"/>
        <end position="223"/>
    </location>
</feature>
<feature type="transmembrane region" description="Helical" evidence="8">
    <location>
        <begin position="101"/>
        <end position="119"/>
    </location>
</feature>
<evidence type="ECO:0000256" key="8">
    <source>
        <dbReference type="RuleBase" id="RU363041"/>
    </source>
</evidence>
<dbReference type="EMBL" id="JBJJXE010000001">
    <property type="protein sequence ID" value="MFL1731491.1"/>
    <property type="molecule type" value="Genomic_DNA"/>
</dbReference>
<evidence type="ECO:0000256" key="1">
    <source>
        <dbReference type="ARBA" id="ARBA00004651"/>
    </source>
</evidence>
<keyword evidence="4 8" id="KW-1003">Cell membrane</keyword>
<keyword evidence="7 8" id="KW-0472">Membrane</keyword>
<keyword evidence="10" id="KW-1185">Reference proteome</keyword>
<gene>
    <name evidence="9" type="ORF">ACJHVH_00520</name>
</gene>
<sequence>MQEIIQSTVFVAAAILHGITGMGFPLLGTTALTFVMPLSKVVALVALPSLLMSVLVLCSNNKKSFWQEILYYSKTYQLLAVSSVIGSILGVKLLLVLPVSWLFLLMASVTLYYALNGILSIYKKAKTIQVVASNKNMILFGLLAGVVGGATNAMSPILLIFLFSETDDKNRIAKASNLCYLLAKIVQICMLKDQYLVLNKGEYGLIFLLTLLSIVGLYIGIWLRAKISETLFKQLVFGILLILALKIGYNGILGLNWLDI</sequence>
<feature type="transmembrane region" description="Helical" evidence="8">
    <location>
        <begin position="78"/>
        <end position="95"/>
    </location>
</feature>
<dbReference type="Pfam" id="PF01925">
    <property type="entry name" value="TauE"/>
    <property type="match status" value="1"/>
</dbReference>
<comment type="similarity">
    <text evidence="2 8">Belongs to the 4-toluene sulfonate uptake permease (TSUP) (TC 2.A.102) family.</text>
</comment>
<dbReference type="RefSeq" id="WP_407068380.1">
    <property type="nucleotide sequence ID" value="NZ_JBJJXE010000001.1"/>
</dbReference>
<dbReference type="InterPro" id="IPR052017">
    <property type="entry name" value="TSUP"/>
</dbReference>
<reference evidence="9 10" key="1">
    <citation type="submission" date="2024-11" db="EMBL/GenBank/DDBJ databases">
        <title>First Report of Moraxella oculi in Brazil in an Infectious Bovine Keratoconjunctivitis Outbreak.</title>
        <authorList>
            <person name="Carvalho C.V."/>
            <person name="Domingues R."/>
            <person name="Coutinho C."/>
            <person name="Honorio N.T.B.S."/>
            <person name="Faza D.R.L.R."/>
            <person name="Carvalho W.A."/>
            <person name="Machado A.B.F."/>
            <person name="Martins M.F."/>
            <person name="Gaspar E.B."/>
        </authorList>
    </citation>
    <scope>NUCLEOTIDE SEQUENCE [LARGE SCALE GENOMIC DNA]</scope>
    <source>
        <strain evidence="9 10">2117LE</strain>
    </source>
</reference>
<evidence type="ECO:0000256" key="2">
    <source>
        <dbReference type="ARBA" id="ARBA00009142"/>
    </source>
</evidence>
<evidence type="ECO:0000256" key="6">
    <source>
        <dbReference type="ARBA" id="ARBA00022989"/>
    </source>
</evidence>
<keyword evidence="5 8" id="KW-0812">Transmembrane</keyword>
<name>A0ABW8U3E0_9GAMM</name>
<proteinExistence type="inferred from homology"/>
<organism evidence="9 10">
    <name type="scientific">Moraxella oculi</name>
    <dbReference type="NCBI Taxonomy" id="2940516"/>
    <lineage>
        <taxon>Bacteria</taxon>
        <taxon>Pseudomonadati</taxon>
        <taxon>Pseudomonadota</taxon>
        <taxon>Gammaproteobacteria</taxon>
        <taxon>Moraxellales</taxon>
        <taxon>Moraxellaceae</taxon>
        <taxon>Moraxella</taxon>
    </lineage>
</organism>
<dbReference type="PANTHER" id="PTHR30269">
    <property type="entry name" value="TRANSMEMBRANE PROTEIN YFCA"/>
    <property type="match status" value="1"/>
</dbReference>
<comment type="subcellular location">
    <subcellularLocation>
        <location evidence="1 8">Cell membrane</location>
        <topology evidence="1 8">Multi-pass membrane protein</topology>
    </subcellularLocation>
</comment>
<feature type="transmembrane region" description="Helical" evidence="8">
    <location>
        <begin position="139"/>
        <end position="163"/>
    </location>
</feature>
<evidence type="ECO:0000313" key="10">
    <source>
        <dbReference type="Proteomes" id="UP001624684"/>
    </source>
</evidence>